<evidence type="ECO:0000313" key="12">
    <source>
        <dbReference type="EMBL" id="SIP91981.1"/>
    </source>
</evidence>
<keyword evidence="13" id="KW-1185">Reference proteome</keyword>
<dbReference type="InterPro" id="IPR050482">
    <property type="entry name" value="Sensor_HK_TwoCompSys"/>
</dbReference>
<evidence type="ECO:0000256" key="4">
    <source>
        <dbReference type="ARBA" id="ARBA00022679"/>
    </source>
</evidence>
<keyword evidence="10" id="KW-0472">Membrane</keyword>
<keyword evidence="6 12" id="KW-0418">Kinase</keyword>
<reference evidence="13" key="1">
    <citation type="submission" date="2017-01" db="EMBL/GenBank/DDBJ databases">
        <authorList>
            <person name="Varghese N."/>
            <person name="Submissions S."/>
        </authorList>
    </citation>
    <scope>NUCLEOTIDE SEQUENCE [LARGE SCALE GENOMIC DNA]</scope>
    <source>
        <strain evidence="13">ASpG1</strain>
    </source>
</reference>
<keyword evidence="5" id="KW-0547">Nucleotide-binding</keyword>
<dbReference type="GO" id="GO:0005524">
    <property type="term" value="F:ATP binding"/>
    <property type="evidence" value="ECO:0007669"/>
    <property type="project" value="UniProtKB-KW"/>
</dbReference>
<sequence length="395" mass="43104">MVAFQEFPAGFWQDVLLLGVLAGGLLVLLLLGYSPLLLGLAVFVLWLLAVYLSFSLPSPGAAPLLPLLGAATLLSVVRSSTRGVVLTVTMLGCFIFAAYPVVVTYNHSVAGLDLAGRVLLAGPALVLHLVARLSARIEQTLERERQKNLQLEKTVGVLSRANVGFQQYAQNLEVRSRDEERKRITRDLHDTIGYMISAITVMLDAALGFLHSSPERCAEVLQKARNHVDATHQETRTALHALHSLESATAFGVENIHEIAKSFGAATGVKVEVFFSNVAKTYGGVVDATMYRFVQEALVNAFRHGKAKNIQVALWHHPGELQVYVRDDGEGSSDLEEGIGFLGMRERLSQVQGQLAYETLKSGFRVTARIPVEPNPEAGKARKDAPEGTLKEEER</sequence>
<dbReference type="GO" id="GO:0016020">
    <property type="term" value="C:membrane"/>
    <property type="evidence" value="ECO:0007669"/>
    <property type="project" value="InterPro"/>
</dbReference>
<dbReference type="GO" id="GO:0046983">
    <property type="term" value="F:protein dimerization activity"/>
    <property type="evidence" value="ECO:0007669"/>
    <property type="project" value="InterPro"/>
</dbReference>
<evidence type="ECO:0000256" key="2">
    <source>
        <dbReference type="ARBA" id="ARBA00012438"/>
    </source>
</evidence>
<feature type="region of interest" description="Disordered" evidence="9">
    <location>
        <begin position="371"/>
        <end position="395"/>
    </location>
</feature>
<proteinExistence type="predicted"/>
<dbReference type="EC" id="2.7.13.3" evidence="2"/>
<evidence type="ECO:0000256" key="7">
    <source>
        <dbReference type="ARBA" id="ARBA00022840"/>
    </source>
</evidence>
<feature type="transmembrane region" description="Helical" evidence="10">
    <location>
        <begin position="191"/>
        <end position="210"/>
    </location>
</feature>
<dbReference type="InterPro" id="IPR011712">
    <property type="entry name" value="Sig_transdc_His_kin_sub3_dim/P"/>
</dbReference>
<evidence type="ECO:0000256" key="1">
    <source>
        <dbReference type="ARBA" id="ARBA00000085"/>
    </source>
</evidence>
<feature type="transmembrane region" description="Helical" evidence="10">
    <location>
        <begin position="60"/>
        <end position="77"/>
    </location>
</feature>
<feature type="transmembrane region" description="Helical" evidence="10">
    <location>
        <begin position="36"/>
        <end position="54"/>
    </location>
</feature>
<dbReference type="STRING" id="159291.SAMN05920897_101277"/>
<feature type="transmembrane region" description="Helical" evidence="10">
    <location>
        <begin position="114"/>
        <end position="135"/>
    </location>
</feature>
<dbReference type="InterPro" id="IPR036890">
    <property type="entry name" value="HATPase_C_sf"/>
</dbReference>
<dbReference type="PANTHER" id="PTHR24421:SF10">
    <property type="entry name" value="NITRATE_NITRITE SENSOR PROTEIN NARQ"/>
    <property type="match status" value="1"/>
</dbReference>
<dbReference type="CDD" id="cd16917">
    <property type="entry name" value="HATPase_UhpB-NarQ-NarX-like"/>
    <property type="match status" value="1"/>
</dbReference>
<keyword evidence="10" id="KW-0812">Transmembrane</keyword>
<evidence type="ECO:0000259" key="11">
    <source>
        <dbReference type="SMART" id="SM00387"/>
    </source>
</evidence>
<dbReference type="Pfam" id="PF07730">
    <property type="entry name" value="HisKA_3"/>
    <property type="match status" value="1"/>
</dbReference>
<dbReference type="Gene3D" id="3.30.565.10">
    <property type="entry name" value="Histidine kinase-like ATPase, C-terminal domain"/>
    <property type="match status" value="1"/>
</dbReference>
<dbReference type="PANTHER" id="PTHR24421">
    <property type="entry name" value="NITRATE/NITRITE SENSOR PROTEIN NARX-RELATED"/>
    <property type="match status" value="1"/>
</dbReference>
<evidence type="ECO:0000256" key="5">
    <source>
        <dbReference type="ARBA" id="ARBA00022741"/>
    </source>
</evidence>
<evidence type="ECO:0000313" key="13">
    <source>
        <dbReference type="Proteomes" id="UP000186400"/>
    </source>
</evidence>
<evidence type="ECO:0000256" key="9">
    <source>
        <dbReference type="SAM" id="MobiDB-lite"/>
    </source>
</evidence>
<keyword evidence="8" id="KW-0902">Two-component regulatory system</keyword>
<evidence type="ECO:0000256" key="6">
    <source>
        <dbReference type="ARBA" id="ARBA00022777"/>
    </source>
</evidence>
<evidence type="ECO:0000256" key="10">
    <source>
        <dbReference type="SAM" id="Phobius"/>
    </source>
</evidence>
<keyword evidence="7" id="KW-0067">ATP-binding</keyword>
<keyword evidence="4" id="KW-0808">Transferase</keyword>
<feature type="domain" description="Histidine kinase/HSP90-like ATPase" evidence="11">
    <location>
        <begin position="285"/>
        <end position="374"/>
    </location>
</feature>
<keyword evidence="10" id="KW-1133">Transmembrane helix</keyword>
<dbReference type="GO" id="GO:0000155">
    <property type="term" value="F:phosphorelay sensor kinase activity"/>
    <property type="evidence" value="ECO:0007669"/>
    <property type="project" value="InterPro"/>
</dbReference>
<feature type="transmembrane region" description="Helical" evidence="10">
    <location>
        <begin position="84"/>
        <end position="102"/>
    </location>
</feature>
<dbReference type="InterPro" id="IPR003594">
    <property type="entry name" value="HATPase_dom"/>
</dbReference>
<dbReference type="Pfam" id="PF02518">
    <property type="entry name" value="HATPase_c"/>
    <property type="match status" value="1"/>
</dbReference>
<name>A0A1N6NIU4_9SPIO</name>
<dbReference type="SMART" id="SM00387">
    <property type="entry name" value="HATPase_c"/>
    <property type="match status" value="1"/>
</dbReference>
<feature type="transmembrane region" description="Helical" evidence="10">
    <location>
        <begin position="12"/>
        <end position="31"/>
    </location>
</feature>
<feature type="compositionally biased region" description="Basic and acidic residues" evidence="9">
    <location>
        <begin position="379"/>
        <end position="395"/>
    </location>
</feature>
<protein>
    <recommendedName>
        <fullName evidence="2">histidine kinase</fullName>
        <ecNumber evidence="2">2.7.13.3</ecNumber>
    </recommendedName>
</protein>
<comment type="catalytic activity">
    <reaction evidence="1">
        <text>ATP + protein L-histidine = ADP + protein N-phospho-L-histidine.</text>
        <dbReference type="EC" id="2.7.13.3"/>
    </reaction>
</comment>
<dbReference type="AlphaFoldDB" id="A0A1N6NIU4"/>
<dbReference type="Proteomes" id="UP000186400">
    <property type="component" value="Unassembled WGS sequence"/>
</dbReference>
<evidence type="ECO:0000256" key="8">
    <source>
        <dbReference type="ARBA" id="ARBA00023012"/>
    </source>
</evidence>
<keyword evidence="3" id="KW-0597">Phosphoprotein</keyword>
<dbReference type="SUPFAM" id="SSF55874">
    <property type="entry name" value="ATPase domain of HSP90 chaperone/DNA topoisomerase II/histidine kinase"/>
    <property type="match status" value="1"/>
</dbReference>
<organism evidence="12 13">
    <name type="scientific">Alkalispirochaeta americana</name>
    <dbReference type="NCBI Taxonomy" id="159291"/>
    <lineage>
        <taxon>Bacteria</taxon>
        <taxon>Pseudomonadati</taxon>
        <taxon>Spirochaetota</taxon>
        <taxon>Spirochaetia</taxon>
        <taxon>Spirochaetales</taxon>
        <taxon>Spirochaetaceae</taxon>
        <taxon>Alkalispirochaeta</taxon>
    </lineage>
</organism>
<dbReference type="Gene3D" id="1.20.5.1930">
    <property type="match status" value="1"/>
</dbReference>
<evidence type="ECO:0000256" key="3">
    <source>
        <dbReference type="ARBA" id="ARBA00022553"/>
    </source>
</evidence>
<accession>A0A1N6NIU4</accession>
<gene>
    <name evidence="12" type="ORF">SAMN05920897_101277</name>
</gene>
<dbReference type="EMBL" id="FTMS01000001">
    <property type="protein sequence ID" value="SIP91981.1"/>
    <property type="molecule type" value="Genomic_DNA"/>
</dbReference>